<dbReference type="EMBL" id="JAKCXM010000001">
    <property type="protein sequence ID" value="KAJ0410193.1"/>
    <property type="molecule type" value="Genomic_DNA"/>
</dbReference>
<evidence type="ECO:0000256" key="2">
    <source>
        <dbReference type="ARBA" id="ARBA00006824"/>
    </source>
</evidence>
<evidence type="ECO:0000256" key="1">
    <source>
        <dbReference type="ARBA" id="ARBA00004141"/>
    </source>
</evidence>
<dbReference type="AlphaFoldDB" id="A0AAD5MC33"/>
<evidence type="ECO:0000256" key="3">
    <source>
        <dbReference type="ARBA" id="ARBA00022692"/>
    </source>
</evidence>
<evidence type="ECO:0000256" key="4">
    <source>
        <dbReference type="ARBA" id="ARBA00022989"/>
    </source>
</evidence>
<reference evidence="7" key="1">
    <citation type="submission" date="2021-12" db="EMBL/GenBank/DDBJ databases">
        <title>Prjna785345.</title>
        <authorList>
            <person name="Rujirawat T."/>
            <person name="Krajaejun T."/>
        </authorList>
    </citation>
    <scope>NUCLEOTIDE SEQUENCE</scope>
    <source>
        <strain evidence="7">Pi057C3</strain>
    </source>
</reference>
<name>A0AAD5MC33_PYTIN</name>
<dbReference type="PANTHER" id="PTHR11266:SF80">
    <property type="entry name" value="PEROXISOMAL MEMBRANE PROTEIN 2"/>
    <property type="match status" value="1"/>
</dbReference>
<accession>A0AAD5MC33</accession>
<feature type="transmembrane region" description="Helical" evidence="6">
    <location>
        <begin position="99"/>
        <end position="121"/>
    </location>
</feature>
<comment type="similarity">
    <text evidence="2 6">Belongs to the peroxisomal membrane protein PXMP2/4 family.</text>
</comment>
<sequence>MLRLQRAVSISPLLRLQARSFPLASARSLAPAPARRAASSSSRAGEEGALQSLWARYSALLVSHPVPTKVATACGIAAIGDINSQLFIERNERFDGKRLFIFTFLGGVLVAPVLHVWYGFMGARIPGLSTPAVVKRLALDQLVFAPTFLPVFFSTLLTLEGVPEQIPSKLRQDWWSTVKVNWVVWVPAQLVNFRFVPGNLQVLFANVVGLFWNSYLSFVSHADANTDTDTDTDTASGTAPPQALA</sequence>
<evidence type="ECO:0008006" key="9">
    <source>
        <dbReference type="Google" id="ProtNLM"/>
    </source>
</evidence>
<evidence type="ECO:0000256" key="5">
    <source>
        <dbReference type="ARBA" id="ARBA00023136"/>
    </source>
</evidence>
<proteinExistence type="inferred from homology"/>
<comment type="caution">
    <text evidence="7">The sequence shown here is derived from an EMBL/GenBank/DDBJ whole genome shotgun (WGS) entry which is preliminary data.</text>
</comment>
<keyword evidence="4 6" id="KW-1133">Transmembrane helix</keyword>
<dbReference type="InterPro" id="IPR007248">
    <property type="entry name" value="Mpv17_PMP22"/>
</dbReference>
<comment type="subcellular location">
    <subcellularLocation>
        <location evidence="1">Membrane</location>
        <topology evidence="1">Multi-pass membrane protein</topology>
    </subcellularLocation>
</comment>
<dbReference type="GO" id="GO:0005737">
    <property type="term" value="C:cytoplasm"/>
    <property type="evidence" value="ECO:0007669"/>
    <property type="project" value="TreeGrafter"/>
</dbReference>
<dbReference type="Proteomes" id="UP001209570">
    <property type="component" value="Unassembled WGS sequence"/>
</dbReference>
<evidence type="ECO:0000256" key="6">
    <source>
        <dbReference type="RuleBase" id="RU363053"/>
    </source>
</evidence>
<evidence type="ECO:0000313" key="8">
    <source>
        <dbReference type="Proteomes" id="UP001209570"/>
    </source>
</evidence>
<keyword evidence="5 6" id="KW-0472">Membrane</keyword>
<evidence type="ECO:0000313" key="7">
    <source>
        <dbReference type="EMBL" id="KAJ0410193.1"/>
    </source>
</evidence>
<keyword evidence="8" id="KW-1185">Reference proteome</keyword>
<feature type="transmembrane region" description="Helical" evidence="6">
    <location>
        <begin position="141"/>
        <end position="162"/>
    </location>
</feature>
<protein>
    <recommendedName>
        <fullName evidence="9">Protein SYM1</fullName>
    </recommendedName>
</protein>
<dbReference type="GO" id="GO:0016020">
    <property type="term" value="C:membrane"/>
    <property type="evidence" value="ECO:0007669"/>
    <property type="project" value="UniProtKB-SubCell"/>
</dbReference>
<dbReference type="Pfam" id="PF04117">
    <property type="entry name" value="Mpv17_PMP22"/>
    <property type="match status" value="1"/>
</dbReference>
<organism evidence="7 8">
    <name type="scientific">Pythium insidiosum</name>
    <name type="common">Pythiosis disease agent</name>
    <dbReference type="NCBI Taxonomy" id="114742"/>
    <lineage>
        <taxon>Eukaryota</taxon>
        <taxon>Sar</taxon>
        <taxon>Stramenopiles</taxon>
        <taxon>Oomycota</taxon>
        <taxon>Peronosporomycetes</taxon>
        <taxon>Pythiales</taxon>
        <taxon>Pythiaceae</taxon>
        <taxon>Pythium</taxon>
    </lineage>
</organism>
<gene>
    <name evidence="7" type="ORF">P43SY_002525</name>
</gene>
<keyword evidence="3 6" id="KW-0812">Transmembrane</keyword>
<dbReference type="PANTHER" id="PTHR11266">
    <property type="entry name" value="PEROXISOMAL MEMBRANE PROTEIN 2, PXMP2 MPV17"/>
    <property type="match status" value="1"/>
</dbReference>